<keyword evidence="13 22" id="KW-0133">Cell shape</keyword>
<dbReference type="PROSITE" id="PS00843">
    <property type="entry name" value="DALA_DALA_LIGASE_1"/>
    <property type="match status" value="1"/>
</dbReference>
<dbReference type="InterPro" id="IPR011761">
    <property type="entry name" value="ATP-grasp"/>
</dbReference>
<evidence type="ECO:0000256" key="2">
    <source>
        <dbReference type="ARBA" id="ARBA00003921"/>
    </source>
</evidence>
<dbReference type="UniPathway" id="UPA00219"/>
<comment type="function">
    <text evidence="2 22">Cell wall formation.</text>
</comment>
<dbReference type="Gene3D" id="3.30.470.20">
    <property type="entry name" value="ATP-grasp fold, B domain"/>
    <property type="match status" value="1"/>
</dbReference>
<evidence type="ECO:0000259" key="27">
    <source>
        <dbReference type="PROSITE" id="PS50975"/>
    </source>
</evidence>
<comment type="cofactor">
    <cofactor evidence="25">
        <name>Mg(2+)</name>
        <dbReference type="ChEBI" id="CHEBI:18420"/>
    </cofactor>
    <cofactor evidence="25">
        <name>Mn(2+)</name>
        <dbReference type="ChEBI" id="CHEBI:29035"/>
    </cofactor>
    <text evidence="25">Binds 2 magnesium or manganese ions per subunit.</text>
</comment>
<protein>
    <recommendedName>
        <fullName evidence="19 22">D-alanine--D-alanine ligase</fullName>
        <ecNumber evidence="6 22">6.3.2.4</ecNumber>
    </recommendedName>
    <alternativeName>
        <fullName evidence="21 22">D-Ala-D-Ala ligase</fullName>
    </alternativeName>
    <alternativeName>
        <fullName evidence="20 22">D-alanylalanine synthetase</fullName>
    </alternativeName>
</protein>
<keyword evidence="10 24" id="KW-0547">Nucleotide-binding</keyword>
<proteinExistence type="inferred from homology"/>
<dbReference type="FunFam" id="3.30.1490.20:FF:000007">
    <property type="entry name" value="D-alanine--D-alanine ligase"/>
    <property type="match status" value="1"/>
</dbReference>
<dbReference type="EC" id="6.3.2.4" evidence="6 22"/>
<dbReference type="NCBIfam" id="NF002528">
    <property type="entry name" value="PRK01966.1-4"/>
    <property type="match status" value="1"/>
</dbReference>
<evidence type="ECO:0000256" key="21">
    <source>
        <dbReference type="ARBA" id="ARBA00077154"/>
    </source>
</evidence>
<dbReference type="PANTHER" id="PTHR23132">
    <property type="entry name" value="D-ALANINE--D-ALANINE LIGASE"/>
    <property type="match status" value="1"/>
</dbReference>
<evidence type="ECO:0000256" key="16">
    <source>
        <dbReference type="ARBA" id="ARBA00023316"/>
    </source>
</evidence>
<dbReference type="SUPFAM" id="SSF56059">
    <property type="entry name" value="Glutathione synthetase ATP-binding domain-like"/>
    <property type="match status" value="1"/>
</dbReference>
<comment type="pathway">
    <text evidence="18">Glycan biosynthesis.</text>
</comment>
<evidence type="ECO:0000256" key="13">
    <source>
        <dbReference type="ARBA" id="ARBA00022960"/>
    </source>
</evidence>
<feature type="binding site" evidence="24">
    <location>
        <position position="155"/>
    </location>
    <ligand>
        <name>ATP</name>
        <dbReference type="ChEBI" id="CHEBI:30616"/>
    </ligand>
</feature>
<evidence type="ECO:0000256" key="11">
    <source>
        <dbReference type="ARBA" id="ARBA00022840"/>
    </source>
</evidence>
<evidence type="ECO:0000256" key="7">
    <source>
        <dbReference type="ARBA" id="ARBA00022490"/>
    </source>
</evidence>
<evidence type="ECO:0000256" key="1">
    <source>
        <dbReference type="ARBA" id="ARBA00001936"/>
    </source>
</evidence>
<feature type="domain" description="ATP-grasp" evidence="27">
    <location>
        <begin position="159"/>
        <end position="365"/>
    </location>
</feature>
<dbReference type="GO" id="GO:0009252">
    <property type="term" value="P:peptidoglycan biosynthetic process"/>
    <property type="evidence" value="ECO:0007669"/>
    <property type="project" value="UniProtKB-UniRule"/>
</dbReference>
<evidence type="ECO:0000256" key="25">
    <source>
        <dbReference type="PIRSR" id="PIRSR039102-3"/>
    </source>
</evidence>
<feature type="binding site" evidence="24">
    <location>
        <begin position="200"/>
        <end position="202"/>
    </location>
    <ligand>
        <name>ATP</name>
        <dbReference type="ChEBI" id="CHEBI:30616"/>
    </ligand>
</feature>
<keyword evidence="29" id="KW-1185">Reference proteome</keyword>
<comment type="caution">
    <text evidence="28">The sequence shown here is derived from an EMBL/GenBank/DDBJ whole genome shotgun (WGS) entry which is preliminary data.</text>
</comment>
<dbReference type="Proteomes" id="UP000253034">
    <property type="component" value="Unassembled WGS sequence"/>
</dbReference>
<reference evidence="28 29" key="1">
    <citation type="submission" date="2018-07" db="EMBL/GenBank/DDBJ databases">
        <title>Genomic Encyclopedia of Type Strains, Phase IV (KMG-IV): sequencing the most valuable type-strain genomes for metagenomic binning, comparative biology and taxonomic classification.</title>
        <authorList>
            <person name="Goeker M."/>
        </authorList>
    </citation>
    <scope>NUCLEOTIDE SEQUENCE [LARGE SCALE GENOMIC DNA]</scope>
    <source>
        <strain evidence="28 29">DSM 27016</strain>
    </source>
</reference>
<feature type="binding site" evidence="24">
    <location>
        <begin position="208"/>
        <end position="209"/>
    </location>
    <ligand>
        <name>ATP</name>
        <dbReference type="ChEBI" id="CHEBI:30616"/>
    </ligand>
</feature>
<dbReference type="GO" id="GO:0008716">
    <property type="term" value="F:D-alanine-D-alanine ligase activity"/>
    <property type="evidence" value="ECO:0007669"/>
    <property type="project" value="UniProtKB-UniRule"/>
</dbReference>
<keyword evidence="16 22" id="KW-0961">Cell wall biogenesis/degradation</keyword>
<dbReference type="PIRSF" id="PIRSF039102">
    <property type="entry name" value="Ddl/VanB"/>
    <property type="match status" value="1"/>
</dbReference>
<dbReference type="AlphaFoldDB" id="A0A369B8J3"/>
<evidence type="ECO:0000256" key="24">
    <source>
        <dbReference type="PIRSR" id="PIRSR039102-2"/>
    </source>
</evidence>
<feature type="binding site" evidence="25">
    <location>
        <position position="332"/>
    </location>
    <ligand>
        <name>Mg(2+)</name>
        <dbReference type="ChEBI" id="CHEBI:18420"/>
        <label>1</label>
    </ligand>
</feature>
<feature type="binding site" evidence="24">
    <location>
        <begin position="331"/>
        <end position="332"/>
    </location>
    <ligand>
        <name>ATP</name>
        <dbReference type="ChEBI" id="CHEBI:30616"/>
    </ligand>
</feature>
<keyword evidence="12 25" id="KW-0460">Magnesium</keyword>
<dbReference type="EMBL" id="QPJT01000006">
    <property type="protein sequence ID" value="RCX17850.1"/>
    <property type="molecule type" value="Genomic_DNA"/>
</dbReference>
<feature type="binding site" evidence="25">
    <location>
        <position position="334"/>
    </location>
    <ligand>
        <name>Mg(2+)</name>
        <dbReference type="ChEBI" id="CHEBI:18420"/>
        <label>2</label>
    </ligand>
</feature>
<comment type="cofactor">
    <cofactor evidence="1">
        <name>Mn(2+)</name>
        <dbReference type="ChEBI" id="CHEBI:29035"/>
    </cofactor>
</comment>
<dbReference type="SUPFAM" id="SSF52440">
    <property type="entry name" value="PreATP-grasp domain"/>
    <property type="match status" value="1"/>
</dbReference>
<evidence type="ECO:0000256" key="15">
    <source>
        <dbReference type="ARBA" id="ARBA00023211"/>
    </source>
</evidence>
<accession>A0A369B8J3</accession>
<evidence type="ECO:0000256" key="9">
    <source>
        <dbReference type="ARBA" id="ARBA00022723"/>
    </source>
</evidence>
<feature type="binding site" evidence="25">
    <location>
        <position position="332"/>
    </location>
    <ligand>
        <name>Mg(2+)</name>
        <dbReference type="ChEBI" id="CHEBI:18420"/>
        <label>2</label>
    </ligand>
</feature>
<comment type="catalytic activity">
    <reaction evidence="17 22">
        <text>2 D-alanine + ATP = D-alanyl-D-alanine + ADP + phosphate + H(+)</text>
        <dbReference type="Rhea" id="RHEA:11224"/>
        <dbReference type="ChEBI" id="CHEBI:15378"/>
        <dbReference type="ChEBI" id="CHEBI:30616"/>
        <dbReference type="ChEBI" id="CHEBI:43474"/>
        <dbReference type="ChEBI" id="CHEBI:57416"/>
        <dbReference type="ChEBI" id="CHEBI:57822"/>
        <dbReference type="ChEBI" id="CHEBI:456216"/>
        <dbReference type="EC" id="6.3.2.4"/>
    </reaction>
</comment>
<dbReference type="InterPro" id="IPR011127">
    <property type="entry name" value="Dala_Dala_lig_N"/>
</dbReference>
<evidence type="ECO:0000256" key="6">
    <source>
        <dbReference type="ARBA" id="ARBA00012216"/>
    </source>
</evidence>
<evidence type="ECO:0000256" key="22">
    <source>
        <dbReference type="HAMAP-Rule" id="MF_00047"/>
    </source>
</evidence>
<evidence type="ECO:0000313" key="29">
    <source>
        <dbReference type="Proteomes" id="UP000253034"/>
    </source>
</evidence>
<dbReference type="GO" id="GO:0005829">
    <property type="term" value="C:cytosol"/>
    <property type="evidence" value="ECO:0007669"/>
    <property type="project" value="TreeGrafter"/>
</dbReference>
<name>A0A369B8J3_9FIRM</name>
<evidence type="ECO:0000256" key="26">
    <source>
        <dbReference type="PROSITE-ProRule" id="PRU00409"/>
    </source>
</evidence>
<evidence type="ECO:0000256" key="17">
    <source>
        <dbReference type="ARBA" id="ARBA00047614"/>
    </source>
</evidence>
<feature type="active site" evidence="23">
    <location>
        <position position="208"/>
    </location>
</feature>
<evidence type="ECO:0000256" key="8">
    <source>
        <dbReference type="ARBA" id="ARBA00022598"/>
    </source>
</evidence>
<evidence type="ECO:0000256" key="3">
    <source>
        <dbReference type="ARBA" id="ARBA00004496"/>
    </source>
</evidence>
<dbReference type="HAMAP" id="MF_00047">
    <property type="entry name" value="Dala_Dala_lig"/>
    <property type="match status" value="1"/>
</dbReference>
<dbReference type="InterPro" id="IPR005905">
    <property type="entry name" value="D_ala_D_ala"/>
</dbReference>
<evidence type="ECO:0000256" key="5">
    <source>
        <dbReference type="ARBA" id="ARBA00010871"/>
    </source>
</evidence>
<dbReference type="InterPro" id="IPR011095">
    <property type="entry name" value="Dala_Dala_lig_C"/>
</dbReference>
<keyword evidence="14 22" id="KW-0573">Peptidoglycan synthesis</keyword>
<keyword evidence="7 22" id="KW-0963">Cytoplasm</keyword>
<feature type="active site" evidence="23">
    <location>
        <position position="343"/>
    </location>
</feature>
<sequence>MPDAINMRGEQGRMTDKKTIAVLFGGQSSEHDVSRISAQSVIENLDRDKYNVVMIGITKEGRWLTYNGPVEKLGSGEWQAIAEGSSDTSCLCESNSAVSLFKAAGAKNGCGGIDAVFPVLHGCNGEDGTIQGFFELAGIPYVGCGVLGSALGMDKAYSKIVFEKEGIPQGKYVVLNRKQLKHDMDSAVSAVEAALQYPCFVKPSNAGSSVGVGKAHDRHTLVNALNAAARYDRRILVEEFIDGREIECAVLGNDDAVASTVGEIVPCNEFYDYNAKYIDGNSKCIIPADLPCDTIFKIREYAVRAFKALDCSGLSRVDFFVHKETGEVYINEINTLPGFTSISMYPKLWEESGVPYDKLIERLIELAFERFEDNKRSIDC</sequence>
<dbReference type="GO" id="GO:0071555">
    <property type="term" value="P:cell wall organization"/>
    <property type="evidence" value="ECO:0007669"/>
    <property type="project" value="UniProtKB-KW"/>
</dbReference>
<comment type="similarity">
    <text evidence="5 22">Belongs to the D-alanine--D-alanine ligase family.</text>
</comment>
<dbReference type="Pfam" id="PF01820">
    <property type="entry name" value="Dala_Dala_lig_N"/>
    <property type="match status" value="1"/>
</dbReference>
<dbReference type="InterPro" id="IPR013815">
    <property type="entry name" value="ATP_grasp_subdomain_1"/>
</dbReference>
<dbReference type="NCBIfam" id="TIGR01205">
    <property type="entry name" value="D_ala_D_alaTIGR"/>
    <property type="match status" value="1"/>
</dbReference>
<dbReference type="NCBIfam" id="NF002378">
    <property type="entry name" value="PRK01372.1"/>
    <property type="match status" value="1"/>
</dbReference>
<evidence type="ECO:0000256" key="4">
    <source>
        <dbReference type="ARBA" id="ARBA00004752"/>
    </source>
</evidence>
<dbReference type="InterPro" id="IPR000291">
    <property type="entry name" value="D-Ala_lig_Van_CS"/>
</dbReference>
<evidence type="ECO:0000313" key="28">
    <source>
        <dbReference type="EMBL" id="RCX17850.1"/>
    </source>
</evidence>
<dbReference type="GO" id="GO:0008360">
    <property type="term" value="P:regulation of cell shape"/>
    <property type="evidence" value="ECO:0007669"/>
    <property type="project" value="UniProtKB-KW"/>
</dbReference>
<feature type="binding site" evidence="24">
    <location>
        <begin position="238"/>
        <end position="245"/>
    </location>
    <ligand>
        <name>ATP</name>
        <dbReference type="ChEBI" id="CHEBI:30616"/>
    </ligand>
</feature>
<dbReference type="InterPro" id="IPR016185">
    <property type="entry name" value="PreATP-grasp_dom_sf"/>
</dbReference>
<keyword evidence="8 22" id="KW-0436">Ligase</keyword>
<dbReference type="FunFam" id="3.30.470.20:FF:000008">
    <property type="entry name" value="D-alanine--D-alanine ligase"/>
    <property type="match status" value="1"/>
</dbReference>
<feature type="active site" evidence="23">
    <location>
        <position position="30"/>
    </location>
</feature>
<dbReference type="Gene3D" id="3.30.1490.20">
    <property type="entry name" value="ATP-grasp fold, A domain"/>
    <property type="match status" value="1"/>
</dbReference>
<feature type="binding site" evidence="25">
    <location>
        <position position="318"/>
    </location>
    <ligand>
        <name>Mg(2+)</name>
        <dbReference type="ChEBI" id="CHEBI:18420"/>
        <label>1</label>
    </ligand>
</feature>
<keyword evidence="15 25" id="KW-0464">Manganese</keyword>
<keyword evidence="9 25" id="KW-0479">Metal-binding</keyword>
<dbReference type="Pfam" id="PF07478">
    <property type="entry name" value="Dala_Dala_lig_C"/>
    <property type="match status" value="1"/>
</dbReference>
<keyword evidence="11 26" id="KW-0067">ATP-binding</keyword>
<dbReference type="GO" id="GO:0046872">
    <property type="term" value="F:metal ion binding"/>
    <property type="evidence" value="ECO:0007669"/>
    <property type="project" value="UniProtKB-KW"/>
</dbReference>
<evidence type="ECO:0000256" key="23">
    <source>
        <dbReference type="PIRSR" id="PIRSR039102-1"/>
    </source>
</evidence>
<dbReference type="PROSITE" id="PS50975">
    <property type="entry name" value="ATP_GRASP"/>
    <property type="match status" value="1"/>
</dbReference>
<evidence type="ECO:0000256" key="18">
    <source>
        <dbReference type="ARBA" id="ARBA00060592"/>
    </source>
</evidence>
<evidence type="ECO:0000256" key="10">
    <source>
        <dbReference type="ARBA" id="ARBA00022741"/>
    </source>
</evidence>
<organism evidence="28 29">
    <name type="scientific">Anaerobacterium chartisolvens</name>
    <dbReference type="NCBI Taxonomy" id="1297424"/>
    <lineage>
        <taxon>Bacteria</taxon>
        <taxon>Bacillati</taxon>
        <taxon>Bacillota</taxon>
        <taxon>Clostridia</taxon>
        <taxon>Eubacteriales</taxon>
        <taxon>Oscillospiraceae</taxon>
        <taxon>Anaerobacterium</taxon>
    </lineage>
</organism>
<evidence type="ECO:0000256" key="12">
    <source>
        <dbReference type="ARBA" id="ARBA00022842"/>
    </source>
</evidence>
<gene>
    <name evidence="22" type="primary">ddl</name>
    <name evidence="28" type="ORF">DFR58_10615</name>
</gene>
<evidence type="ECO:0000256" key="20">
    <source>
        <dbReference type="ARBA" id="ARBA00076288"/>
    </source>
</evidence>
<evidence type="ECO:0000256" key="19">
    <source>
        <dbReference type="ARBA" id="ARBA00068427"/>
    </source>
</evidence>
<comment type="subcellular location">
    <subcellularLocation>
        <location evidence="3 22">Cytoplasm</location>
    </subcellularLocation>
</comment>
<comment type="pathway">
    <text evidence="4 22">Cell wall biogenesis; peptidoglycan biosynthesis.</text>
</comment>
<evidence type="ECO:0000256" key="14">
    <source>
        <dbReference type="ARBA" id="ARBA00022984"/>
    </source>
</evidence>
<dbReference type="PANTHER" id="PTHR23132:SF25">
    <property type="entry name" value="D-ALANINE--D-ALANINE LIGASE A"/>
    <property type="match status" value="1"/>
</dbReference>
<dbReference type="PROSITE" id="PS00844">
    <property type="entry name" value="DALA_DALA_LIGASE_2"/>
    <property type="match status" value="1"/>
</dbReference>
<dbReference type="Gene3D" id="3.40.50.20">
    <property type="match status" value="1"/>
</dbReference>
<dbReference type="GO" id="GO:0005524">
    <property type="term" value="F:ATP binding"/>
    <property type="evidence" value="ECO:0007669"/>
    <property type="project" value="UniProtKB-UniRule"/>
</dbReference>